<evidence type="ECO:0000256" key="1">
    <source>
        <dbReference type="SAM" id="MobiDB-lite"/>
    </source>
</evidence>
<feature type="region of interest" description="Disordered" evidence="1">
    <location>
        <begin position="1"/>
        <end position="138"/>
    </location>
</feature>
<protein>
    <submittedName>
        <fullName evidence="2">Uncharacterized protein</fullName>
    </submittedName>
</protein>
<evidence type="ECO:0000313" key="3">
    <source>
        <dbReference type="Proteomes" id="UP000823388"/>
    </source>
</evidence>
<keyword evidence="3" id="KW-1185">Reference proteome</keyword>
<name>A0A8T0UDU7_PANVG</name>
<organism evidence="2 3">
    <name type="scientific">Panicum virgatum</name>
    <name type="common">Blackwell switchgrass</name>
    <dbReference type="NCBI Taxonomy" id="38727"/>
    <lineage>
        <taxon>Eukaryota</taxon>
        <taxon>Viridiplantae</taxon>
        <taxon>Streptophyta</taxon>
        <taxon>Embryophyta</taxon>
        <taxon>Tracheophyta</taxon>
        <taxon>Spermatophyta</taxon>
        <taxon>Magnoliopsida</taxon>
        <taxon>Liliopsida</taxon>
        <taxon>Poales</taxon>
        <taxon>Poaceae</taxon>
        <taxon>PACMAD clade</taxon>
        <taxon>Panicoideae</taxon>
        <taxon>Panicodae</taxon>
        <taxon>Paniceae</taxon>
        <taxon>Panicinae</taxon>
        <taxon>Panicum</taxon>
        <taxon>Panicum sect. Hiantes</taxon>
    </lineage>
</organism>
<dbReference type="EMBL" id="CM029042">
    <property type="protein sequence ID" value="KAG2618924.1"/>
    <property type="molecule type" value="Genomic_DNA"/>
</dbReference>
<evidence type="ECO:0000313" key="2">
    <source>
        <dbReference type="EMBL" id="KAG2618924.1"/>
    </source>
</evidence>
<sequence length="138" mass="15460">MKKNRRRRILPATVVAGSRRLPAVPLPSATAARPRGRSSPEPTPSRSPGAELPQRRRPQRSLDLEKRRLAGGRSSQRRRGAGRRRRTSLPHCSLEIGARRRAARPGGGSGEEREKRGETERERRAGDWSHVGESRNRP</sequence>
<feature type="compositionally biased region" description="Low complexity" evidence="1">
    <location>
        <begin position="37"/>
        <end position="48"/>
    </location>
</feature>
<feature type="compositionally biased region" description="Basic residues" evidence="1">
    <location>
        <begin position="75"/>
        <end position="88"/>
    </location>
</feature>
<comment type="caution">
    <text evidence="2">The sequence shown here is derived from an EMBL/GenBank/DDBJ whole genome shotgun (WGS) entry which is preliminary data.</text>
</comment>
<dbReference type="Proteomes" id="UP000823388">
    <property type="component" value="Chromosome 3N"/>
</dbReference>
<feature type="compositionally biased region" description="Basic and acidic residues" evidence="1">
    <location>
        <begin position="110"/>
        <end position="138"/>
    </location>
</feature>
<reference evidence="2" key="1">
    <citation type="submission" date="2020-05" db="EMBL/GenBank/DDBJ databases">
        <title>WGS assembly of Panicum virgatum.</title>
        <authorList>
            <person name="Lovell J.T."/>
            <person name="Jenkins J."/>
            <person name="Shu S."/>
            <person name="Juenger T.E."/>
            <person name="Schmutz J."/>
        </authorList>
    </citation>
    <scope>NUCLEOTIDE SEQUENCE</scope>
    <source>
        <strain evidence="2">AP13</strain>
    </source>
</reference>
<gene>
    <name evidence="2" type="ORF">PVAP13_3NG141013</name>
</gene>
<dbReference type="AlphaFoldDB" id="A0A8T0UDU7"/>
<accession>A0A8T0UDU7</accession>
<proteinExistence type="predicted"/>